<dbReference type="CDD" id="cd03054">
    <property type="entry name" value="GST_N_Metaxin"/>
    <property type="match status" value="1"/>
</dbReference>
<gene>
    <name evidence="12" type="ORF">MICPUN_108538</name>
</gene>
<evidence type="ECO:0000256" key="2">
    <source>
        <dbReference type="ARBA" id="ARBA00009170"/>
    </source>
</evidence>
<dbReference type="InterPro" id="IPR019564">
    <property type="entry name" value="Sam37/metaxin_N"/>
</dbReference>
<dbReference type="InterPro" id="IPR036282">
    <property type="entry name" value="Glutathione-S-Trfase_C_sf"/>
</dbReference>
<feature type="domain" description="Metaxin glutathione S-transferase" evidence="11">
    <location>
        <begin position="185"/>
        <end position="246"/>
    </location>
</feature>
<dbReference type="FunCoup" id="C1E9L7">
    <property type="interactions" value="1657"/>
</dbReference>
<comment type="subcellular location">
    <subcellularLocation>
        <location evidence="1">Mitochondrion outer membrane</location>
    </subcellularLocation>
</comment>
<evidence type="ECO:0000256" key="8">
    <source>
        <dbReference type="SAM" id="MobiDB-lite"/>
    </source>
</evidence>
<dbReference type="PANTHER" id="PTHR12289:SF41">
    <property type="entry name" value="FAILED AXON CONNECTIONS-RELATED"/>
    <property type="match status" value="1"/>
</dbReference>
<evidence type="ECO:0000313" key="13">
    <source>
        <dbReference type="Proteomes" id="UP000002009"/>
    </source>
</evidence>
<keyword evidence="5" id="KW-0653">Protein transport</keyword>
<evidence type="ECO:0008006" key="14">
    <source>
        <dbReference type="Google" id="ProtNLM"/>
    </source>
</evidence>
<keyword evidence="4" id="KW-1000">Mitochondrion outer membrane</keyword>
<dbReference type="RefSeq" id="XP_002503442.1">
    <property type="nucleotide sequence ID" value="XM_002503396.1"/>
</dbReference>
<evidence type="ECO:0000256" key="5">
    <source>
        <dbReference type="ARBA" id="ARBA00022927"/>
    </source>
</evidence>
<keyword evidence="13" id="KW-1185">Reference proteome</keyword>
<keyword evidence="6" id="KW-0496">Mitochondrion</keyword>
<feature type="transmembrane region" description="Helical" evidence="9">
    <location>
        <begin position="319"/>
        <end position="342"/>
    </location>
</feature>
<sequence length="385" mass="42158">MSSSETPELILHRWPGRWNLPSLSPECIAVETYLRLAGLRFAVEDCRTHYASPSGALPALDQNLDVVGGAVPGDTNRDPTGALARHRIVEHLRRKVRDVDAHLGPDDRAQLAAYVALVEHKLATTTAWYQWIDKDRFAKHTRLAYGAAFPAPLSHVLPWMWRRTQLAGASAVESNDDRVRDGLRDAYASLAAKLASTGGPYLLGAKPTSVDALLFAHLAYHARAPCMDVARGIMKDFPALIKYVEAVERSTFPTPDGGNPGRGGSAPGALDSSSWREPPSANVRGRRNWWGRRESGFGGDGEEKPLSAKERRFRRRSRWSVLVAVGAIATYLFAGDVVTIAMEGIEQGDEPSPGDDDDDDDDDDDGVEPNHDEDDDEGSEEVLEE</sequence>
<evidence type="ECO:0000259" key="11">
    <source>
        <dbReference type="Pfam" id="PF17171"/>
    </source>
</evidence>
<proteinExistence type="inferred from homology"/>
<name>C1E9L7_MICCC</name>
<dbReference type="Proteomes" id="UP000002009">
    <property type="component" value="Chromosome 7"/>
</dbReference>
<dbReference type="GeneID" id="8245090"/>
<keyword evidence="3" id="KW-0813">Transport</keyword>
<dbReference type="OrthoDB" id="5835136at2759"/>
<dbReference type="AlphaFoldDB" id="C1E9L7"/>
<keyword evidence="9" id="KW-1133">Transmembrane helix</keyword>
<dbReference type="OMA" id="CIAVETY"/>
<feature type="region of interest" description="Disordered" evidence="8">
    <location>
        <begin position="345"/>
        <end position="385"/>
    </location>
</feature>
<evidence type="ECO:0000259" key="10">
    <source>
        <dbReference type="Pfam" id="PF10568"/>
    </source>
</evidence>
<comment type="similarity">
    <text evidence="2">Belongs to the metaxin family.</text>
</comment>
<protein>
    <recommendedName>
        <fullName evidence="14">GST C-terminal domain-containing protein</fullName>
    </recommendedName>
</protein>
<reference evidence="12 13" key="1">
    <citation type="journal article" date="2009" name="Science">
        <title>Green evolution and dynamic adaptations revealed by genomes of the marine picoeukaryotes Micromonas.</title>
        <authorList>
            <person name="Worden A.Z."/>
            <person name="Lee J.H."/>
            <person name="Mock T."/>
            <person name="Rouze P."/>
            <person name="Simmons M.P."/>
            <person name="Aerts A.L."/>
            <person name="Allen A.E."/>
            <person name="Cuvelier M.L."/>
            <person name="Derelle E."/>
            <person name="Everett M.V."/>
            <person name="Foulon E."/>
            <person name="Grimwood J."/>
            <person name="Gundlach H."/>
            <person name="Henrissat B."/>
            <person name="Napoli C."/>
            <person name="McDonald S.M."/>
            <person name="Parker M.S."/>
            <person name="Rombauts S."/>
            <person name="Salamov A."/>
            <person name="Von Dassow P."/>
            <person name="Badger J.H."/>
            <person name="Coutinho P.M."/>
            <person name="Demir E."/>
            <person name="Dubchak I."/>
            <person name="Gentemann C."/>
            <person name="Eikrem W."/>
            <person name="Gready J.E."/>
            <person name="John U."/>
            <person name="Lanier W."/>
            <person name="Lindquist E.A."/>
            <person name="Lucas S."/>
            <person name="Mayer K.F."/>
            <person name="Moreau H."/>
            <person name="Not F."/>
            <person name="Otillar R."/>
            <person name="Panaud O."/>
            <person name="Pangilinan J."/>
            <person name="Paulsen I."/>
            <person name="Piegu B."/>
            <person name="Poliakov A."/>
            <person name="Robbens S."/>
            <person name="Schmutz J."/>
            <person name="Toulza E."/>
            <person name="Wyss T."/>
            <person name="Zelensky A."/>
            <person name="Zhou K."/>
            <person name="Armbrust E.V."/>
            <person name="Bhattacharya D."/>
            <person name="Goodenough U.W."/>
            <person name="Van de Peer Y."/>
            <person name="Grigoriev I.V."/>
        </authorList>
    </citation>
    <scope>NUCLEOTIDE SEQUENCE [LARGE SCALE GENOMIC DNA]</scope>
    <source>
        <strain evidence="13">RCC299 / NOUM17</strain>
    </source>
</reference>
<dbReference type="GO" id="GO:0015031">
    <property type="term" value="P:protein transport"/>
    <property type="evidence" value="ECO:0007669"/>
    <property type="project" value="UniProtKB-KW"/>
</dbReference>
<dbReference type="Pfam" id="PF17171">
    <property type="entry name" value="GST_C_6"/>
    <property type="match status" value="1"/>
</dbReference>
<feature type="compositionally biased region" description="Acidic residues" evidence="8">
    <location>
        <begin position="346"/>
        <end position="385"/>
    </location>
</feature>
<feature type="domain" description="Mitochondrial outer membrane transport complex Sam37/metaxin N-terminal" evidence="10">
    <location>
        <begin position="27"/>
        <end position="162"/>
    </location>
</feature>
<organism evidence="12 13">
    <name type="scientific">Micromonas commoda (strain RCC299 / NOUM17 / CCMP2709)</name>
    <name type="common">Picoplanktonic green alga</name>
    <dbReference type="NCBI Taxonomy" id="296587"/>
    <lineage>
        <taxon>Eukaryota</taxon>
        <taxon>Viridiplantae</taxon>
        <taxon>Chlorophyta</taxon>
        <taxon>Mamiellophyceae</taxon>
        <taxon>Mamiellales</taxon>
        <taxon>Mamiellaceae</taxon>
        <taxon>Micromonas</taxon>
    </lineage>
</organism>
<accession>C1E9L7</accession>
<keyword evidence="7 9" id="KW-0472">Membrane</keyword>
<dbReference type="GO" id="GO:0001401">
    <property type="term" value="C:SAM complex"/>
    <property type="evidence" value="ECO:0007669"/>
    <property type="project" value="InterPro"/>
</dbReference>
<dbReference type="InterPro" id="IPR050931">
    <property type="entry name" value="Mito_Protein_Transport_Metaxin"/>
</dbReference>
<dbReference type="Gene3D" id="1.20.1050.10">
    <property type="match status" value="1"/>
</dbReference>
<evidence type="ECO:0000256" key="1">
    <source>
        <dbReference type="ARBA" id="ARBA00004294"/>
    </source>
</evidence>
<dbReference type="InterPro" id="IPR033468">
    <property type="entry name" value="Metaxin_GST"/>
</dbReference>
<evidence type="ECO:0000313" key="12">
    <source>
        <dbReference type="EMBL" id="ACO64700.1"/>
    </source>
</evidence>
<dbReference type="KEGG" id="mis:MICPUN_108538"/>
<evidence type="ECO:0000256" key="6">
    <source>
        <dbReference type="ARBA" id="ARBA00023128"/>
    </source>
</evidence>
<dbReference type="Pfam" id="PF10568">
    <property type="entry name" value="Tom37"/>
    <property type="match status" value="1"/>
</dbReference>
<dbReference type="eggNOG" id="KOG3027">
    <property type="taxonomic scope" value="Eukaryota"/>
</dbReference>
<dbReference type="InParanoid" id="C1E9L7"/>
<dbReference type="PANTHER" id="PTHR12289">
    <property type="entry name" value="METAXIN RELATED"/>
    <property type="match status" value="1"/>
</dbReference>
<feature type="region of interest" description="Disordered" evidence="8">
    <location>
        <begin position="251"/>
        <end position="310"/>
    </location>
</feature>
<evidence type="ECO:0000256" key="3">
    <source>
        <dbReference type="ARBA" id="ARBA00022448"/>
    </source>
</evidence>
<dbReference type="EMBL" id="CP001328">
    <property type="protein sequence ID" value="ACO64700.1"/>
    <property type="molecule type" value="Genomic_DNA"/>
</dbReference>
<keyword evidence="9" id="KW-0812">Transmembrane</keyword>
<evidence type="ECO:0000256" key="7">
    <source>
        <dbReference type="ARBA" id="ARBA00023136"/>
    </source>
</evidence>
<dbReference type="SUPFAM" id="SSF47616">
    <property type="entry name" value="GST C-terminal domain-like"/>
    <property type="match status" value="1"/>
</dbReference>
<feature type="compositionally biased region" description="Basic and acidic residues" evidence="8">
    <location>
        <begin position="291"/>
        <end position="310"/>
    </location>
</feature>
<evidence type="ECO:0000256" key="4">
    <source>
        <dbReference type="ARBA" id="ARBA00022787"/>
    </source>
</evidence>
<evidence type="ECO:0000256" key="9">
    <source>
        <dbReference type="SAM" id="Phobius"/>
    </source>
</evidence>
<dbReference type="STRING" id="296587.C1E9L7"/>